<reference evidence="3" key="1">
    <citation type="submission" date="2019-11" db="EMBL/GenBank/DDBJ databases">
        <authorList>
            <person name="Feng L."/>
        </authorList>
    </citation>
    <scope>NUCLEOTIDE SEQUENCE</scope>
    <source>
        <strain evidence="3">CnexileLFYP112</strain>
    </source>
</reference>
<dbReference type="InterPro" id="IPR050190">
    <property type="entry name" value="UPF0213_domain"/>
</dbReference>
<evidence type="ECO:0000313" key="3">
    <source>
        <dbReference type="EMBL" id="VYS80392.1"/>
    </source>
</evidence>
<name>A0A6N2RH70_9FIRM</name>
<gene>
    <name evidence="3" type="ORF">CNLFYP112_00171</name>
</gene>
<dbReference type="Pfam" id="PF01541">
    <property type="entry name" value="GIY-YIG"/>
    <property type="match status" value="1"/>
</dbReference>
<evidence type="ECO:0000259" key="2">
    <source>
        <dbReference type="PROSITE" id="PS50164"/>
    </source>
</evidence>
<accession>A0A6N2RH70</accession>
<dbReference type="PANTHER" id="PTHR34477:SF1">
    <property type="entry name" value="UPF0213 PROTEIN YHBQ"/>
    <property type="match status" value="1"/>
</dbReference>
<comment type="similarity">
    <text evidence="1">Belongs to the UPF0213 family.</text>
</comment>
<dbReference type="PANTHER" id="PTHR34477">
    <property type="entry name" value="UPF0213 PROTEIN YHBQ"/>
    <property type="match status" value="1"/>
</dbReference>
<dbReference type="PROSITE" id="PS50164">
    <property type="entry name" value="GIY_YIG"/>
    <property type="match status" value="1"/>
</dbReference>
<sequence>MRQARHELGKTTGIYNVKSSFHNIENCHCDRGVLSYNGIQEKREKIMNYTYIVECKDGTLYTGWTNNLEKRIADHNSGKGAKYTRARKPVTLVYYETFEAKEEAMKREYAIKHMSRKEKEKLIEHFPIL</sequence>
<organism evidence="3">
    <name type="scientific">[Clostridium] nexile</name>
    <dbReference type="NCBI Taxonomy" id="29361"/>
    <lineage>
        <taxon>Bacteria</taxon>
        <taxon>Bacillati</taxon>
        <taxon>Bacillota</taxon>
        <taxon>Clostridia</taxon>
        <taxon>Lachnospirales</taxon>
        <taxon>Lachnospiraceae</taxon>
        <taxon>Tyzzerella</taxon>
    </lineage>
</organism>
<dbReference type="Gene3D" id="3.40.1440.10">
    <property type="entry name" value="GIY-YIG endonuclease"/>
    <property type="match status" value="1"/>
</dbReference>
<dbReference type="CDD" id="cd10456">
    <property type="entry name" value="GIY-YIG_UPF0213"/>
    <property type="match status" value="1"/>
</dbReference>
<dbReference type="SUPFAM" id="SSF82771">
    <property type="entry name" value="GIY-YIG endonuclease"/>
    <property type="match status" value="1"/>
</dbReference>
<evidence type="ECO:0000256" key="1">
    <source>
        <dbReference type="ARBA" id="ARBA00007435"/>
    </source>
</evidence>
<dbReference type="EMBL" id="CACRTG010000001">
    <property type="protein sequence ID" value="VYS80392.1"/>
    <property type="molecule type" value="Genomic_DNA"/>
</dbReference>
<dbReference type="InterPro" id="IPR000305">
    <property type="entry name" value="GIY-YIG_endonuc"/>
</dbReference>
<dbReference type="InterPro" id="IPR035901">
    <property type="entry name" value="GIY-YIG_endonuc_sf"/>
</dbReference>
<protein>
    <submittedName>
        <fullName evidence="3">GIY-YIG nuclease superfamily protein</fullName>
    </submittedName>
</protein>
<feature type="domain" description="GIY-YIG" evidence="2">
    <location>
        <begin position="46"/>
        <end position="121"/>
    </location>
</feature>
<dbReference type="SMART" id="SM00465">
    <property type="entry name" value="GIYc"/>
    <property type="match status" value="1"/>
</dbReference>
<proteinExistence type="inferred from homology"/>
<dbReference type="AlphaFoldDB" id="A0A6N2RH70"/>